<dbReference type="InterPro" id="IPR008930">
    <property type="entry name" value="Terpenoid_cyclase/PrenylTrfase"/>
</dbReference>
<accession>A0A7J5XK73</accession>
<dbReference type="PANTHER" id="PTHR11412">
    <property type="entry name" value="MACROGLOBULIN / COMPLEMENT"/>
    <property type="match status" value="1"/>
</dbReference>
<evidence type="ECO:0000313" key="4">
    <source>
        <dbReference type="Proteomes" id="UP000518266"/>
    </source>
</evidence>
<dbReference type="SUPFAM" id="SSF48239">
    <property type="entry name" value="Terpenoid cyclases/Protein prenyltransferases"/>
    <property type="match status" value="1"/>
</dbReference>
<dbReference type="Gene3D" id="2.20.210.20">
    <property type="match status" value="1"/>
</dbReference>
<dbReference type="AlphaFoldDB" id="A0A7J5XK73"/>
<gene>
    <name evidence="3" type="ORF">F7725_004946</name>
</gene>
<evidence type="ECO:0000256" key="1">
    <source>
        <dbReference type="SAM" id="SignalP"/>
    </source>
</evidence>
<reference evidence="3 4" key="1">
    <citation type="submission" date="2020-03" db="EMBL/GenBank/DDBJ databases">
        <title>Dissostichus mawsoni Genome sequencing and assembly.</title>
        <authorList>
            <person name="Park H."/>
        </authorList>
    </citation>
    <scope>NUCLEOTIDE SEQUENCE [LARGE SCALE GENOMIC DNA]</scope>
    <source>
        <strain evidence="3">DM0001</strain>
        <tissue evidence="3">Muscle</tissue>
    </source>
</reference>
<keyword evidence="4" id="KW-1185">Reference proteome</keyword>
<feature type="signal peptide" evidence="1">
    <location>
        <begin position="1"/>
        <end position="17"/>
    </location>
</feature>
<protein>
    <recommendedName>
        <fullName evidence="2">Alpha-macroglobulin-like TED domain-containing protein</fullName>
    </recommendedName>
</protein>
<evidence type="ECO:0000313" key="3">
    <source>
        <dbReference type="EMBL" id="KAF3837482.1"/>
    </source>
</evidence>
<feature type="domain" description="Alpha-macroglobulin-like TED" evidence="2">
    <location>
        <begin position="34"/>
        <end position="209"/>
    </location>
</feature>
<proteinExistence type="predicted"/>
<feature type="chain" id="PRO_5029457699" description="Alpha-macroglobulin-like TED domain-containing protein" evidence="1">
    <location>
        <begin position="18"/>
        <end position="292"/>
    </location>
</feature>
<dbReference type="EMBL" id="JAAKFY010000023">
    <property type="protein sequence ID" value="KAF3837482.1"/>
    <property type="molecule type" value="Genomic_DNA"/>
</dbReference>
<dbReference type="Proteomes" id="UP000518266">
    <property type="component" value="Unassembled WGS sequence"/>
</dbReference>
<dbReference type="GO" id="GO:0005615">
    <property type="term" value="C:extracellular space"/>
    <property type="evidence" value="ECO:0007669"/>
    <property type="project" value="InterPro"/>
</dbReference>
<keyword evidence="1" id="KW-0732">Signal</keyword>
<dbReference type="InterPro" id="IPR050473">
    <property type="entry name" value="A2M/Complement_sys"/>
</dbReference>
<dbReference type="InterPro" id="IPR011626">
    <property type="entry name" value="Alpha-macroglobulin_TED"/>
</dbReference>
<dbReference type="Pfam" id="PF07678">
    <property type="entry name" value="TED_complement"/>
    <property type="match status" value="1"/>
</dbReference>
<comment type="caution">
    <text evidence="3">The sequence shown here is derived from an EMBL/GenBank/DDBJ whole genome shotgun (WGS) entry which is preliminary data.</text>
</comment>
<sequence length="292" mass="32455">MNKTKLLHLLLSYKVDSLCCQGVCHGKQSGGSAKPHICEAIKFLILRAQQPGGLFGEVGKVFHGEMMGGVRGSDSDASMTAFCLIAMQESRTLCAASVDTKRWPIWKGVCPASPTHAVAITSYAMANENKMNREILYKFASPELNHWPTSQGRVVTQEATAYALLALVKAEAFEDARPVVRWFNKQQFVGGGYGWTQATMMVYQAISEYWSSAKEPEYDLNVDILLPGRAKPERYNFNRDNHYATRTSKMVSLYYALPKQKESDCQKFNLSVQLIPGDLVPSVSSSFVVPYS</sequence>
<dbReference type="Gene3D" id="1.50.10.20">
    <property type="match status" value="1"/>
</dbReference>
<organism evidence="3 4">
    <name type="scientific">Dissostichus mawsoni</name>
    <name type="common">Antarctic cod</name>
    <dbReference type="NCBI Taxonomy" id="36200"/>
    <lineage>
        <taxon>Eukaryota</taxon>
        <taxon>Metazoa</taxon>
        <taxon>Chordata</taxon>
        <taxon>Craniata</taxon>
        <taxon>Vertebrata</taxon>
        <taxon>Euteleostomi</taxon>
        <taxon>Actinopterygii</taxon>
        <taxon>Neopterygii</taxon>
        <taxon>Teleostei</taxon>
        <taxon>Neoteleostei</taxon>
        <taxon>Acanthomorphata</taxon>
        <taxon>Eupercaria</taxon>
        <taxon>Perciformes</taxon>
        <taxon>Notothenioidei</taxon>
        <taxon>Nototheniidae</taxon>
        <taxon>Dissostichus</taxon>
    </lineage>
</organism>
<evidence type="ECO:0000259" key="2">
    <source>
        <dbReference type="Pfam" id="PF07678"/>
    </source>
</evidence>
<dbReference type="PANTHER" id="PTHR11412:SF81">
    <property type="entry name" value="COMPLEMENT C3"/>
    <property type="match status" value="1"/>
</dbReference>
<name>A0A7J5XK73_DISMA</name>
<dbReference type="OrthoDB" id="6359008at2759"/>